<comment type="caution">
    <text evidence="1">The sequence shown here is derived from an EMBL/GenBank/DDBJ whole genome shotgun (WGS) entry which is preliminary data.</text>
</comment>
<dbReference type="AlphaFoldDB" id="A0A3N0XTX2"/>
<dbReference type="Proteomes" id="UP000281406">
    <property type="component" value="Unassembled WGS sequence"/>
</dbReference>
<dbReference type="EMBL" id="RJVU01060737">
    <property type="protein sequence ID" value="ROJ44641.1"/>
    <property type="molecule type" value="Genomic_DNA"/>
</dbReference>
<organism evidence="1 2">
    <name type="scientific">Anabarilius grahami</name>
    <name type="common">Kanglang fish</name>
    <name type="synonym">Barilius grahami</name>
    <dbReference type="NCBI Taxonomy" id="495550"/>
    <lineage>
        <taxon>Eukaryota</taxon>
        <taxon>Metazoa</taxon>
        <taxon>Chordata</taxon>
        <taxon>Craniata</taxon>
        <taxon>Vertebrata</taxon>
        <taxon>Euteleostomi</taxon>
        <taxon>Actinopterygii</taxon>
        <taxon>Neopterygii</taxon>
        <taxon>Teleostei</taxon>
        <taxon>Ostariophysi</taxon>
        <taxon>Cypriniformes</taxon>
        <taxon>Xenocyprididae</taxon>
        <taxon>Xenocypridinae</taxon>
        <taxon>Xenocypridinae incertae sedis</taxon>
        <taxon>Anabarilius</taxon>
    </lineage>
</organism>
<protein>
    <submittedName>
        <fullName evidence="1">Cyclin N-terminal domain-containing protein 1</fullName>
    </submittedName>
</protein>
<dbReference type="Gene3D" id="1.10.472.10">
    <property type="entry name" value="Cyclin-like"/>
    <property type="match status" value="1"/>
</dbReference>
<dbReference type="CDD" id="cd20541">
    <property type="entry name" value="CYCLIN_CNTD1"/>
    <property type="match status" value="1"/>
</dbReference>
<evidence type="ECO:0000313" key="2">
    <source>
        <dbReference type="Proteomes" id="UP000281406"/>
    </source>
</evidence>
<proteinExistence type="predicted"/>
<dbReference type="InterPro" id="IPR036915">
    <property type="entry name" value="Cyclin-like_sf"/>
</dbReference>
<dbReference type="GO" id="GO:0035861">
    <property type="term" value="C:site of double-strand break"/>
    <property type="evidence" value="ECO:0007669"/>
    <property type="project" value="TreeGrafter"/>
</dbReference>
<name>A0A3N0XTX2_ANAGA</name>
<reference evidence="1 2" key="1">
    <citation type="submission" date="2018-10" db="EMBL/GenBank/DDBJ databases">
        <title>Genome assembly for a Yunnan-Guizhou Plateau 3E fish, Anabarilius grahami (Regan), and its evolutionary and genetic applications.</title>
        <authorList>
            <person name="Jiang W."/>
        </authorList>
    </citation>
    <scope>NUCLEOTIDE SEQUENCE [LARGE SCALE GENOMIC DNA]</scope>
    <source>
        <strain evidence="1">AG-KIZ</strain>
        <tissue evidence="1">Muscle</tissue>
    </source>
</reference>
<keyword evidence="2" id="KW-1185">Reference proteome</keyword>
<accession>A0A3N0XTX2</accession>
<dbReference type="GO" id="GO:0007131">
    <property type="term" value="P:reciprocal meiotic recombination"/>
    <property type="evidence" value="ECO:0007669"/>
    <property type="project" value="TreeGrafter"/>
</dbReference>
<dbReference type="PANTHER" id="PTHR21615">
    <property type="entry name" value="CYCLIN N-TERMINAL DOMAIN-CONTAINING PROTEIN 1"/>
    <property type="match status" value="1"/>
</dbReference>
<dbReference type="OrthoDB" id="9983043at2759"/>
<evidence type="ECO:0000313" key="1">
    <source>
        <dbReference type="EMBL" id="ROJ44641.1"/>
    </source>
</evidence>
<dbReference type="SUPFAM" id="SSF47954">
    <property type="entry name" value="Cyclin-like"/>
    <property type="match status" value="1"/>
</dbReference>
<sequence>MATEMVSLPTREQRNLRFGLVSLDILTDILSNLNKRNKSNLENVSDLCGCLKERRIVECVFLLCDELGLNPVVGYQAIEILERFTAKYIEDLIRGQKGQPNQGASSEDPENYEDLIFQILKKKLFLFILSSIQIASKLDLYSNVVNNDIAMRFLQAVSYSSSKEQLLDSEILILKTLNFNLNVPNPVTYVETLLEVLGHNDATVPVAELHHLCVRVLQFIYLQRETIYNSLLISATGCPNPSEEQRAKFVSVTQDLMLLGVGVIAVAAFIHHISTWEKVVEELTGITGISSQSIVDFAYVTLMHITKTKSM</sequence>
<dbReference type="PANTHER" id="PTHR21615:SF2">
    <property type="entry name" value="CYCLIN N-TERMINAL DOMAIN-CONTAINING PROTEIN 1"/>
    <property type="match status" value="1"/>
</dbReference>
<gene>
    <name evidence="1" type="ORF">DPX16_4959</name>
</gene>